<comment type="caution">
    <text evidence="4">The sequence shown here is derived from an EMBL/GenBank/DDBJ whole genome shotgun (WGS) entry which is preliminary data.</text>
</comment>
<dbReference type="STRING" id="1618994.UX57_C0005G0037"/>
<dbReference type="InterPro" id="IPR019775">
    <property type="entry name" value="WD40_repeat_CS"/>
</dbReference>
<dbReference type="SUPFAM" id="SSF50998">
    <property type="entry name" value="Quinoprotein alcohol dehydrogenase-like"/>
    <property type="match status" value="1"/>
</dbReference>
<gene>
    <name evidence="4" type="ORF">UX57_C0005G0037</name>
</gene>
<dbReference type="Pfam" id="PF00400">
    <property type="entry name" value="WD40"/>
    <property type="match status" value="4"/>
</dbReference>
<feature type="repeat" description="WD" evidence="3">
    <location>
        <begin position="12"/>
        <end position="43"/>
    </location>
</feature>
<accession>A0A0G1Q8R7</accession>
<dbReference type="SMART" id="SM00320">
    <property type="entry name" value="WD40"/>
    <property type="match status" value="7"/>
</dbReference>
<dbReference type="CDD" id="cd00200">
    <property type="entry name" value="WD40"/>
    <property type="match status" value="1"/>
</dbReference>
<sequence>MSFAVPKQKRLFVGHESYVRTVRISNNGRRIVSMGENQFMRFWHGETGVCCHQRIFSIPVEAFALSPNGNLLIVGENQSLPKIFSLNDPHRDPQLLGQRIALCRIVAFSPDGTCVFCSGDGYQTYIWNVLTEELVLDIGEIKRGRSVESAVFSPNGQFVAIGYSDDMVIIIDIHTRQVKQRLTGHKSRIHTVAFSPDGNLMASGSEDTTVKIWDVETAQQCASIEHGSIVYGVAFSPDGKLIASGSSDCSLRFWSTDTWQEKGRIEGFVQSVCSFCFSQDWSRLVVNTHNDPSVKDQCTLSVFDFDGPNLGSLSPEEAAIYI</sequence>
<dbReference type="PROSITE" id="PS50294">
    <property type="entry name" value="WD_REPEATS_REGION"/>
    <property type="match status" value="3"/>
</dbReference>
<dbReference type="InterPro" id="IPR001680">
    <property type="entry name" value="WD40_rpt"/>
</dbReference>
<feature type="repeat" description="WD" evidence="3">
    <location>
        <begin position="223"/>
        <end position="258"/>
    </location>
</feature>
<evidence type="ECO:0000256" key="1">
    <source>
        <dbReference type="ARBA" id="ARBA00022574"/>
    </source>
</evidence>
<dbReference type="Proteomes" id="UP000034795">
    <property type="component" value="Unassembled WGS sequence"/>
</dbReference>
<dbReference type="EMBL" id="LCMS01000005">
    <property type="protein sequence ID" value="KKU41207.1"/>
    <property type="molecule type" value="Genomic_DNA"/>
</dbReference>
<dbReference type="PANTHER" id="PTHR44019">
    <property type="entry name" value="WD REPEAT-CONTAINING PROTEIN 55"/>
    <property type="match status" value="1"/>
</dbReference>
<evidence type="ECO:0000256" key="3">
    <source>
        <dbReference type="PROSITE-ProRule" id="PRU00221"/>
    </source>
</evidence>
<dbReference type="PROSITE" id="PS50082">
    <property type="entry name" value="WD_REPEATS_2"/>
    <property type="match status" value="3"/>
</dbReference>
<dbReference type="PANTHER" id="PTHR44019:SF8">
    <property type="entry name" value="POC1 CENTRIOLAR PROTEIN HOMOLOG"/>
    <property type="match status" value="1"/>
</dbReference>
<dbReference type="InterPro" id="IPR011047">
    <property type="entry name" value="Quinoprotein_ADH-like_sf"/>
</dbReference>
<keyword evidence="1 3" id="KW-0853">WD repeat</keyword>
<evidence type="ECO:0000256" key="2">
    <source>
        <dbReference type="ARBA" id="ARBA00022737"/>
    </source>
</evidence>
<protein>
    <submittedName>
        <fullName evidence="4">Uncharacterized protein</fullName>
    </submittedName>
</protein>
<feature type="repeat" description="WD" evidence="3">
    <location>
        <begin position="182"/>
        <end position="223"/>
    </location>
</feature>
<keyword evidence="2" id="KW-0677">Repeat</keyword>
<reference evidence="4 5" key="1">
    <citation type="journal article" date="2015" name="Nature">
        <title>rRNA introns, odd ribosomes, and small enigmatic genomes across a large radiation of phyla.</title>
        <authorList>
            <person name="Brown C.T."/>
            <person name="Hug L.A."/>
            <person name="Thomas B.C."/>
            <person name="Sharon I."/>
            <person name="Castelle C.J."/>
            <person name="Singh A."/>
            <person name="Wilkins M.J."/>
            <person name="Williams K.H."/>
            <person name="Banfield J.F."/>
        </authorList>
    </citation>
    <scope>NUCLEOTIDE SEQUENCE [LARGE SCALE GENOMIC DNA]</scope>
</reference>
<dbReference type="AlphaFoldDB" id="A0A0G1Q8R7"/>
<name>A0A0G1Q8R7_9BACT</name>
<evidence type="ECO:0000313" key="5">
    <source>
        <dbReference type="Proteomes" id="UP000034795"/>
    </source>
</evidence>
<dbReference type="InterPro" id="IPR015943">
    <property type="entry name" value="WD40/YVTN_repeat-like_dom_sf"/>
</dbReference>
<organism evidence="4 5">
    <name type="scientific">Candidatus Uhrbacteria bacterium GW2011_GWE2_46_68</name>
    <dbReference type="NCBI Taxonomy" id="1618994"/>
    <lineage>
        <taxon>Bacteria</taxon>
        <taxon>Candidatus Uhriibacteriota</taxon>
    </lineage>
</organism>
<dbReference type="Gene3D" id="2.130.10.10">
    <property type="entry name" value="YVTN repeat-like/Quinoprotein amine dehydrogenase"/>
    <property type="match status" value="2"/>
</dbReference>
<evidence type="ECO:0000313" key="4">
    <source>
        <dbReference type="EMBL" id="KKU41207.1"/>
    </source>
</evidence>
<proteinExistence type="predicted"/>
<dbReference type="InterPro" id="IPR050505">
    <property type="entry name" value="WDR55/POC1"/>
</dbReference>
<dbReference type="PROSITE" id="PS00678">
    <property type="entry name" value="WD_REPEATS_1"/>
    <property type="match status" value="1"/>
</dbReference>